<feature type="chain" id="PRO_5007806451" evidence="2">
    <location>
        <begin position="20"/>
        <end position="385"/>
    </location>
</feature>
<evidence type="ECO:0000313" key="3">
    <source>
        <dbReference type="EMBL" id="KXT00022.1"/>
    </source>
</evidence>
<dbReference type="EMBL" id="LFZN01000081">
    <property type="protein sequence ID" value="KXT00022.1"/>
    <property type="molecule type" value="Genomic_DNA"/>
</dbReference>
<evidence type="ECO:0000256" key="2">
    <source>
        <dbReference type="SAM" id="SignalP"/>
    </source>
</evidence>
<gene>
    <name evidence="3" type="ORF">AC578_4881</name>
</gene>
<feature type="region of interest" description="Disordered" evidence="1">
    <location>
        <begin position="133"/>
        <end position="302"/>
    </location>
</feature>
<dbReference type="OrthoDB" id="10582715at2759"/>
<feature type="compositionally biased region" description="Acidic residues" evidence="1">
    <location>
        <begin position="146"/>
        <end position="162"/>
    </location>
</feature>
<dbReference type="AlphaFoldDB" id="A0A139HC79"/>
<dbReference type="Proteomes" id="UP000070133">
    <property type="component" value="Unassembled WGS sequence"/>
</dbReference>
<feature type="compositionally biased region" description="Low complexity" evidence="1">
    <location>
        <begin position="334"/>
        <end position="345"/>
    </location>
</feature>
<comment type="caution">
    <text evidence="3">The sequence shown here is derived from an EMBL/GenBank/DDBJ whole genome shotgun (WGS) entry which is preliminary data.</text>
</comment>
<evidence type="ECO:0000256" key="1">
    <source>
        <dbReference type="SAM" id="MobiDB-lite"/>
    </source>
</evidence>
<protein>
    <submittedName>
        <fullName evidence="3">Uncharacterized protein</fullName>
    </submittedName>
</protein>
<keyword evidence="4" id="KW-1185">Reference proteome</keyword>
<proteinExistence type="predicted"/>
<organism evidence="3 4">
    <name type="scientific">Pseudocercospora eumusae</name>
    <dbReference type="NCBI Taxonomy" id="321146"/>
    <lineage>
        <taxon>Eukaryota</taxon>
        <taxon>Fungi</taxon>
        <taxon>Dikarya</taxon>
        <taxon>Ascomycota</taxon>
        <taxon>Pezizomycotina</taxon>
        <taxon>Dothideomycetes</taxon>
        <taxon>Dothideomycetidae</taxon>
        <taxon>Mycosphaerellales</taxon>
        <taxon>Mycosphaerellaceae</taxon>
        <taxon>Pseudocercospora</taxon>
    </lineage>
</organism>
<feature type="compositionally biased region" description="Acidic residues" evidence="1">
    <location>
        <begin position="189"/>
        <end position="211"/>
    </location>
</feature>
<feature type="region of interest" description="Disordered" evidence="1">
    <location>
        <begin position="320"/>
        <end position="385"/>
    </location>
</feature>
<evidence type="ECO:0000313" key="4">
    <source>
        <dbReference type="Proteomes" id="UP000070133"/>
    </source>
</evidence>
<feature type="compositionally biased region" description="Basic residues" evidence="1">
    <location>
        <begin position="354"/>
        <end position="385"/>
    </location>
</feature>
<dbReference type="STRING" id="321146.A0A139HC79"/>
<keyword evidence="2" id="KW-0732">Signal</keyword>
<accession>A0A139HC79</accession>
<feature type="signal peptide" evidence="2">
    <location>
        <begin position="1"/>
        <end position="19"/>
    </location>
</feature>
<reference evidence="3 4" key="1">
    <citation type="submission" date="2015-07" db="EMBL/GenBank/DDBJ databases">
        <title>Comparative genomics of the Sigatoka disease complex on banana suggests a link between parallel evolutionary changes in Pseudocercospora fijiensis and Pseudocercospora eumusae and increased virulence on the banana host.</title>
        <authorList>
            <person name="Chang T.-C."/>
            <person name="Salvucci A."/>
            <person name="Crous P.W."/>
            <person name="Stergiopoulos I."/>
        </authorList>
    </citation>
    <scope>NUCLEOTIDE SEQUENCE [LARGE SCALE GENOMIC DNA]</scope>
    <source>
        <strain evidence="3 4">CBS 114824</strain>
    </source>
</reference>
<name>A0A139HC79_9PEZI</name>
<feature type="compositionally biased region" description="Acidic residues" evidence="1">
    <location>
        <begin position="293"/>
        <end position="302"/>
    </location>
</feature>
<sequence>MFFFTLLALTAAASAGVAGGRHPAQHEGKWPTSLRGAHKPHMPTGVRSYPHPNHVAGDAHNGFGANAPFTAGRLPNKNFKHTEAGAWPRMTARAVSYWDSLVSGTNKRVSKAVANAKAQQTGGLARNREALARMSRGPKNAPRDVQDDDEEYEELYDGDDDAYVASIQRRDLDDVPEDVEPSEDRYTELENDEIELGDDDTPAGEQDEDLETTYAAEMSKRNADANDPGDNQYYDDTYDWPDEDAMDTYVDADDGDDELLQKRDPSYHVKQKSAQRDGHGRGSAAHMKHPRDVDEDDIGHSEPDEDIEYVANIKAQDAHKPNKIFGASPPLPTEAPTVTTAAPKTAPAPPVAGVRKKHKHGKGRHPKHGAGRPTGKAKAKAKAYS</sequence>
<feature type="compositionally biased region" description="Acidic residues" evidence="1">
    <location>
        <begin position="236"/>
        <end position="258"/>
    </location>
</feature>